<gene>
    <name evidence="1" type="ORF">HKBW3S43_02063</name>
</gene>
<accession>A0A6V8PUM5</accession>
<feature type="non-terminal residue" evidence="1">
    <location>
        <position position="1"/>
    </location>
</feature>
<dbReference type="Proteomes" id="UP000576480">
    <property type="component" value="Unassembled WGS sequence"/>
</dbReference>
<dbReference type="AlphaFoldDB" id="A0A6V8PUM5"/>
<evidence type="ECO:0000313" key="1">
    <source>
        <dbReference type="EMBL" id="GFP36275.1"/>
    </source>
</evidence>
<reference evidence="1 2" key="1">
    <citation type="journal article" date="2020" name="Front. Microbiol.">
        <title>Single-cell genomics of novel Actinobacteria with the Wood-Ljungdahl pathway discovered in a serpentinizing system.</title>
        <authorList>
            <person name="Merino N."/>
            <person name="Kawai M."/>
            <person name="Boyd E.S."/>
            <person name="Colman D.R."/>
            <person name="McGlynn S.E."/>
            <person name="Nealson K.H."/>
            <person name="Kurokawa K."/>
            <person name="Hongoh Y."/>
        </authorList>
    </citation>
    <scope>NUCLEOTIDE SEQUENCE [LARGE SCALE GENOMIC DNA]</scope>
    <source>
        <strain evidence="1 2">S43</strain>
    </source>
</reference>
<evidence type="ECO:0000313" key="2">
    <source>
        <dbReference type="Proteomes" id="UP000576480"/>
    </source>
</evidence>
<dbReference type="SUPFAM" id="SSF50129">
    <property type="entry name" value="GroES-like"/>
    <property type="match status" value="1"/>
</dbReference>
<organism evidence="1 2">
    <name type="scientific">Candidatus Hakubella thermalkaliphila</name>
    <dbReference type="NCBI Taxonomy" id="2754717"/>
    <lineage>
        <taxon>Bacteria</taxon>
        <taxon>Bacillati</taxon>
        <taxon>Actinomycetota</taxon>
        <taxon>Actinomycetota incertae sedis</taxon>
        <taxon>Candidatus Hakubellales</taxon>
        <taxon>Candidatus Hakubellaceae</taxon>
        <taxon>Candidatus Hakubella</taxon>
    </lineage>
</organism>
<comment type="caution">
    <text evidence="1">The sequence shown here is derived from an EMBL/GenBank/DDBJ whole genome shotgun (WGS) entry which is preliminary data.</text>
</comment>
<dbReference type="EMBL" id="BLSB01000537">
    <property type="protein sequence ID" value="GFP36275.1"/>
    <property type="molecule type" value="Genomic_DNA"/>
</dbReference>
<proteinExistence type="predicted"/>
<name>A0A6V8PUM5_9ACTN</name>
<sequence length="47" mass="5207">HMKCDAPPHLFGGWAEYMYIKPGSHVCKVPAEISDEIAVEGSFRSSK</sequence>
<protein>
    <submittedName>
        <fullName evidence="1">Uncharacterized protein</fullName>
    </submittedName>
</protein>
<dbReference type="InterPro" id="IPR011032">
    <property type="entry name" value="GroES-like_sf"/>
</dbReference>